<dbReference type="Pfam" id="PF13556">
    <property type="entry name" value="HTH_30"/>
    <property type="match status" value="1"/>
</dbReference>
<proteinExistence type="predicted"/>
<dbReference type="RefSeq" id="WP_179978207.1">
    <property type="nucleotide sequence ID" value="NZ_JAJJPB010000005.1"/>
</dbReference>
<name>A0ABS8N3P8_9CLOT</name>
<dbReference type="PANTHER" id="PTHR33744:SF7">
    <property type="entry name" value="PUCR FAMILY TRANSCRIPTIONAL REGULATOR"/>
    <property type="match status" value="1"/>
</dbReference>
<evidence type="ECO:0000313" key="3">
    <source>
        <dbReference type="Proteomes" id="UP001165422"/>
    </source>
</evidence>
<evidence type="ECO:0000259" key="1">
    <source>
        <dbReference type="Pfam" id="PF13556"/>
    </source>
</evidence>
<comment type="caution">
    <text evidence="2">The sequence shown here is derived from an EMBL/GenBank/DDBJ whole genome shotgun (WGS) entry which is preliminary data.</text>
</comment>
<reference evidence="2" key="1">
    <citation type="submission" date="2021-11" db="EMBL/GenBank/DDBJ databases">
        <authorList>
            <person name="Qingchun L."/>
            <person name="Dong Z."/>
            <person name="Zongwei Q."/>
            <person name="Jia Z."/>
            <person name="Duotao L."/>
        </authorList>
    </citation>
    <scope>NUCLEOTIDE SEQUENCE</scope>
    <source>
        <strain evidence="2">WLY-B-L2</strain>
    </source>
</reference>
<protein>
    <submittedName>
        <fullName evidence="2">Helix-turn-helix domain-containing protein</fullName>
    </submittedName>
</protein>
<dbReference type="Proteomes" id="UP001165422">
    <property type="component" value="Unassembled WGS sequence"/>
</dbReference>
<keyword evidence="3" id="KW-1185">Reference proteome</keyword>
<gene>
    <name evidence="2" type="ORF">LN736_06055</name>
</gene>
<sequence length="395" mass="45836">MDADMMKIRSEYLEILTNGAGLADLCEVTAQHCGTPVCITLTTRTIIAKSANYTKELVDEYMNHLLLCTEAEVRKRCTEVEKNLYMRKTLVSCYPFMRYKHINCGCFHHTYMLGVLDCPITKKIDTNAAIAIIEMAAPIFMTALKLGGYLNDETTMAMQTYLLGILHGNPNEWYQEHNIYEPPLENIASWKLVWSPSIGELWARQRRNELGLYCACHEHIWFVEYEGGAVILMNAEKQYDLNMLADKCGKISPISVSESFSKLREMTKHLHAAQTTLHLAAFEENSERIVLVQNYKSVMAYLFLKQHHPTSLKLVHPAILQIKKYDQEHSSEYYETLRAYLLYHRNYSLMAKRLHIHKNTVSYRMQRLIELFEIDLTDCRTITALYLGLFEDYKQ</sequence>
<organism evidence="2 3">
    <name type="scientific">Clostridium aromativorans</name>
    <dbReference type="NCBI Taxonomy" id="2836848"/>
    <lineage>
        <taxon>Bacteria</taxon>
        <taxon>Bacillati</taxon>
        <taxon>Bacillota</taxon>
        <taxon>Clostridia</taxon>
        <taxon>Eubacteriales</taxon>
        <taxon>Clostridiaceae</taxon>
        <taxon>Clostridium</taxon>
    </lineage>
</organism>
<dbReference type="PANTHER" id="PTHR33744">
    <property type="entry name" value="CARBOHYDRATE DIACID REGULATOR"/>
    <property type="match status" value="1"/>
</dbReference>
<dbReference type="Gene3D" id="1.10.10.2840">
    <property type="entry name" value="PucR C-terminal helix-turn-helix domain"/>
    <property type="match status" value="1"/>
</dbReference>
<dbReference type="InterPro" id="IPR042070">
    <property type="entry name" value="PucR_C-HTH_sf"/>
</dbReference>
<accession>A0ABS8N3P8</accession>
<feature type="domain" description="PucR C-terminal helix-turn-helix" evidence="1">
    <location>
        <begin position="334"/>
        <end position="389"/>
    </location>
</feature>
<dbReference type="InterPro" id="IPR051448">
    <property type="entry name" value="CdaR-like_regulators"/>
</dbReference>
<dbReference type="EMBL" id="JAJJPB010000005">
    <property type="protein sequence ID" value="MCC9294424.1"/>
    <property type="molecule type" value="Genomic_DNA"/>
</dbReference>
<dbReference type="InterPro" id="IPR025736">
    <property type="entry name" value="PucR_C-HTH_dom"/>
</dbReference>
<evidence type="ECO:0000313" key="2">
    <source>
        <dbReference type="EMBL" id="MCC9294424.1"/>
    </source>
</evidence>